<evidence type="ECO:0000313" key="1">
    <source>
        <dbReference type="EMBL" id="GIX69999.1"/>
    </source>
</evidence>
<gene>
    <name evidence="1" type="ORF">CEXT_165861</name>
</gene>
<dbReference type="EMBL" id="BPLR01019640">
    <property type="protein sequence ID" value="GIX69999.1"/>
    <property type="molecule type" value="Genomic_DNA"/>
</dbReference>
<dbReference type="AlphaFoldDB" id="A0AAV4MC73"/>
<proteinExistence type="predicted"/>
<sequence>MIGSPPSVHHCYGRKLREGGEAGICGRQIWSRLINGHPKCMTFEFGNKFSQLALSASLNLKTIFLNASSKNSSLRAKFKFDFRLKLKSKLPENVL</sequence>
<protein>
    <submittedName>
        <fullName evidence="1">Uncharacterized protein</fullName>
    </submittedName>
</protein>
<organism evidence="1 2">
    <name type="scientific">Caerostris extrusa</name>
    <name type="common">Bark spider</name>
    <name type="synonym">Caerostris bankana</name>
    <dbReference type="NCBI Taxonomy" id="172846"/>
    <lineage>
        <taxon>Eukaryota</taxon>
        <taxon>Metazoa</taxon>
        <taxon>Ecdysozoa</taxon>
        <taxon>Arthropoda</taxon>
        <taxon>Chelicerata</taxon>
        <taxon>Arachnida</taxon>
        <taxon>Araneae</taxon>
        <taxon>Araneomorphae</taxon>
        <taxon>Entelegynae</taxon>
        <taxon>Araneoidea</taxon>
        <taxon>Araneidae</taxon>
        <taxon>Caerostris</taxon>
    </lineage>
</organism>
<dbReference type="Proteomes" id="UP001054945">
    <property type="component" value="Unassembled WGS sequence"/>
</dbReference>
<comment type="caution">
    <text evidence="1">The sequence shown here is derived from an EMBL/GenBank/DDBJ whole genome shotgun (WGS) entry which is preliminary data.</text>
</comment>
<keyword evidence="2" id="KW-1185">Reference proteome</keyword>
<evidence type="ECO:0000313" key="2">
    <source>
        <dbReference type="Proteomes" id="UP001054945"/>
    </source>
</evidence>
<reference evidence="1 2" key="1">
    <citation type="submission" date="2021-06" db="EMBL/GenBank/DDBJ databases">
        <title>Caerostris extrusa draft genome.</title>
        <authorList>
            <person name="Kono N."/>
            <person name="Arakawa K."/>
        </authorList>
    </citation>
    <scope>NUCLEOTIDE SEQUENCE [LARGE SCALE GENOMIC DNA]</scope>
</reference>
<name>A0AAV4MC73_CAEEX</name>
<accession>A0AAV4MC73</accession>